<keyword evidence="4" id="KW-1185">Reference proteome</keyword>
<dbReference type="PANTHER" id="PTHR33371:SF4">
    <property type="entry name" value="INTERMEMBRANE PHOSPHOLIPID TRANSPORT SYSTEM BINDING PROTEIN MLAD"/>
    <property type="match status" value="1"/>
</dbReference>
<dbReference type="OrthoDB" id="9771725at2"/>
<evidence type="ECO:0000259" key="2">
    <source>
        <dbReference type="Pfam" id="PF02470"/>
    </source>
</evidence>
<protein>
    <submittedName>
        <fullName evidence="3">MCE family protein</fullName>
    </submittedName>
</protein>
<keyword evidence="1" id="KW-1133">Transmembrane helix</keyword>
<dbReference type="InterPro" id="IPR003399">
    <property type="entry name" value="Mce/MlaD"/>
</dbReference>
<keyword evidence="1" id="KW-0472">Membrane</keyword>
<dbReference type="RefSeq" id="WP_113666837.1">
    <property type="nucleotide sequence ID" value="NZ_QNVY02000005.1"/>
</dbReference>
<feature type="transmembrane region" description="Helical" evidence="1">
    <location>
        <begin position="12"/>
        <end position="30"/>
    </location>
</feature>
<organism evidence="3 4">
    <name type="scientific">Flavobacterium petrolei</name>
    <dbReference type="NCBI Taxonomy" id="2259594"/>
    <lineage>
        <taxon>Bacteria</taxon>
        <taxon>Pseudomonadati</taxon>
        <taxon>Bacteroidota</taxon>
        <taxon>Flavobacteriia</taxon>
        <taxon>Flavobacteriales</taxon>
        <taxon>Flavobacteriaceae</taxon>
        <taxon>Flavobacterium</taxon>
    </lineage>
</organism>
<dbReference type="PANTHER" id="PTHR33371">
    <property type="entry name" value="INTERMEMBRANE PHOSPHOLIPID TRANSPORT SYSTEM BINDING PROTEIN MLAD-RELATED"/>
    <property type="match status" value="1"/>
</dbReference>
<reference evidence="3 4" key="1">
    <citation type="submission" date="2019-01" db="EMBL/GenBank/DDBJ databases">
        <title>Flavobacterium sp. nov. isolated from arctic soil.</title>
        <authorList>
            <person name="Kim D.-U."/>
        </authorList>
    </citation>
    <scope>NUCLEOTIDE SEQUENCE [LARGE SCALE GENOMIC DNA]</scope>
    <source>
        <strain evidence="3 4">Kopri-42</strain>
    </source>
</reference>
<evidence type="ECO:0000256" key="1">
    <source>
        <dbReference type="SAM" id="Phobius"/>
    </source>
</evidence>
<comment type="caution">
    <text evidence="3">The sequence shown here is derived from an EMBL/GenBank/DDBJ whole genome shotgun (WGS) entry which is preliminary data.</text>
</comment>
<accession>A0A482THX7</accession>
<dbReference type="EMBL" id="QNVY02000005">
    <property type="protein sequence ID" value="RYJ51058.1"/>
    <property type="molecule type" value="Genomic_DNA"/>
</dbReference>
<dbReference type="Pfam" id="PF02470">
    <property type="entry name" value="MlaD"/>
    <property type="match status" value="1"/>
</dbReference>
<dbReference type="InterPro" id="IPR052336">
    <property type="entry name" value="MlaD_Phospholipid_Transporter"/>
</dbReference>
<evidence type="ECO:0000313" key="4">
    <source>
        <dbReference type="Proteomes" id="UP000253235"/>
    </source>
</evidence>
<keyword evidence="1" id="KW-0812">Transmembrane</keyword>
<sequence length="327" mass="35924">MEKTTSQKLRLGLFVIIGLSLFILAVYFIGDKQQMFGKTNQLSAVFNNVSGLQLGNNVRYSGINVGTVSSITMINDTAIKVNMLIDKTIFPHIRKNAIATIGSDGLVGNMIINIIPGKDKATSISPGDEISTLNRIRTDDMLNTLGKTNKNAALLTSDLLKITNEINQGTGTVGLLIKDANLANDLKQTVHYLKITGRGSSESITKINRLISSLENKDNVIGVLKDTAVANNLKKIVLNLKQTSTQIDNVVNNLDTTIVNIKNGKGAVNYLSNDPELVRKIDSTMTNVNEASLRLNENLEALKHNFLLRGYFRKQEKAKLKEQKKEE</sequence>
<evidence type="ECO:0000313" key="3">
    <source>
        <dbReference type="EMBL" id="RYJ51058.1"/>
    </source>
</evidence>
<proteinExistence type="predicted"/>
<dbReference type="Proteomes" id="UP000253235">
    <property type="component" value="Unassembled WGS sequence"/>
</dbReference>
<feature type="domain" description="Mce/MlaD" evidence="2">
    <location>
        <begin position="39"/>
        <end position="117"/>
    </location>
</feature>
<name>A0A482THX7_9FLAO</name>
<gene>
    <name evidence="3" type="ORF">DR871_014135</name>
</gene>
<dbReference type="AlphaFoldDB" id="A0A482THX7"/>